<keyword evidence="8 12" id="KW-0472">Membrane</keyword>
<dbReference type="EMBL" id="WNWM01000002">
    <property type="protein sequence ID" value="MUI12460.1"/>
    <property type="molecule type" value="Genomic_DNA"/>
</dbReference>
<dbReference type="CDD" id="cd11386">
    <property type="entry name" value="MCP_signal"/>
    <property type="match status" value="1"/>
</dbReference>
<evidence type="ECO:0000256" key="12">
    <source>
        <dbReference type="SAM" id="Phobius"/>
    </source>
</evidence>
<organism evidence="15 16">
    <name type="scientific">Pseudoduganella dura</name>
    <dbReference type="NCBI Taxonomy" id="321982"/>
    <lineage>
        <taxon>Bacteria</taxon>
        <taxon>Pseudomonadati</taxon>
        <taxon>Pseudomonadota</taxon>
        <taxon>Betaproteobacteria</taxon>
        <taxon>Burkholderiales</taxon>
        <taxon>Oxalobacteraceae</taxon>
        <taxon>Telluria group</taxon>
        <taxon>Pseudoduganella</taxon>
    </lineage>
</organism>
<dbReference type="GO" id="GO:0006935">
    <property type="term" value="P:chemotaxis"/>
    <property type="evidence" value="ECO:0007669"/>
    <property type="project" value="UniProtKB-KW"/>
</dbReference>
<dbReference type="GO" id="GO:0004888">
    <property type="term" value="F:transmembrane signaling receptor activity"/>
    <property type="evidence" value="ECO:0007669"/>
    <property type="project" value="InterPro"/>
</dbReference>
<keyword evidence="5" id="KW-0997">Cell inner membrane</keyword>
<gene>
    <name evidence="15" type="ORF">GJV26_08260</name>
</gene>
<feature type="domain" description="Methyl-accepting transducer" evidence="13">
    <location>
        <begin position="277"/>
        <end position="506"/>
    </location>
</feature>
<dbReference type="InterPro" id="IPR003122">
    <property type="entry name" value="Tar_rcpt_lig-bd"/>
</dbReference>
<dbReference type="SUPFAM" id="SSF58104">
    <property type="entry name" value="Methyl-accepting chemotaxis protein (MCP) signaling domain"/>
    <property type="match status" value="1"/>
</dbReference>
<evidence type="ECO:0000259" key="14">
    <source>
        <dbReference type="PROSITE" id="PS50885"/>
    </source>
</evidence>
<dbReference type="PROSITE" id="PS50111">
    <property type="entry name" value="CHEMOTAXIS_TRANSDUC_2"/>
    <property type="match status" value="1"/>
</dbReference>
<comment type="subcellular location">
    <subcellularLocation>
        <location evidence="1">Cell inner membrane</location>
        <topology evidence="1">Multi-pass membrane protein</topology>
    </subcellularLocation>
</comment>
<dbReference type="Pfam" id="PF00015">
    <property type="entry name" value="MCPsignal"/>
    <property type="match status" value="1"/>
</dbReference>
<keyword evidence="9 11" id="KW-0807">Transducer</keyword>
<dbReference type="SMART" id="SM00304">
    <property type="entry name" value="HAMP"/>
    <property type="match status" value="1"/>
</dbReference>
<dbReference type="PANTHER" id="PTHR43531:SF14">
    <property type="entry name" value="METHYL-ACCEPTING CHEMOTAXIS PROTEIN I-RELATED"/>
    <property type="match status" value="1"/>
</dbReference>
<keyword evidence="7 12" id="KW-1133">Transmembrane helix</keyword>
<dbReference type="PANTHER" id="PTHR43531">
    <property type="entry name" value="PROTEIN ICFG"/>
    <property type="match status" value="1"/>
</dbReference>
<evidence type="ECO:0000256" key="10">
    <source>
        <dbReference type="ARBA" id="ARBA00029447"/>
    </source>
</evidence>
<dbReference type="GO" id="GO:0005886">
    <property type="term" value="C:plasma membrane"/>
    <property type="evidence" value="ECO:0007669"/>
    <property type="project" value="UniProtKB-SubCell"/>
</dbReference>
<name>A0A6I3XD57_9BURK</name>
<evidence type="ECO:0000256" key="5">
    <source>
        <dbReference type="ARBA" id="ARBA00022519"/>
    </source>
</evidence>
<keyword evidence="2" id="KW-1003">Cell membrane</keyword>
<feature type="domain" description="HAMP" evidence="14">
    <location>
        <begin position="220"/>
        <end position="272"/>
    </location>
</feature>
<dbReference type="AlphaFoldDB" id="A0A6I3XD57"/>
<keyword evidence="6 12" id="KW-0812">Transmembrane</keyword>
<evidence type="ECO:0000256" key="4">
    <source>
        <dbReference type="ARBA" id="ARBA00022500"/>
    </source>
</evidence>
<evidence type="ECO:0000256" key="7">
    <source>
        <dbReference type="ARBA" id="ARBA00022989"/>
    </source>
</evidence>
<dbReference type="Pfam" id="PF02203">
    <property type="entry name" value="TarH"/>
    <property type="match status" value="1"/>
</dbReference>
<dbReference type="InterPro" id="IPR004089">
    <property type="entry name" value="MCPsignal_dom"/>
</dbReference>
<dbReference type="SMART" id="SM00283">
    <property type="entry name" value="MA"/>
    <property type="match status" value="1"/>
</dbReference>
<dbReference type="Gene3D" id="1.10.287.950">
    <property type="entry name" value="Methyl-accepting chemotaxis protein"/>
    <property type="match status" value="1"/>
</dbReference>
<evidence type="ECO:0000256" key="9">
    <source>
        <dbReference type="ARBA" id="ARBA00023224"/>
    </source>
</evidence>
<evidence type="ECO:0000256" key="2">
    <source>
        <dbReference type="ARBA" id="ARBA00022475"/>
    </source>
</evidence>
<evidence type="ECO:0000256" key="8">
    <source>
        <dbReference type="ARBA" id="ARBA00023136"/>
    </source>
</evidence>
<dbReference type="RefSeq" id="WP_155708403.1">
    <property type="nucleotide sequence ID" value="NZ_BMWU01000007.1"/>
</dbReference>
<comment type="caution">
    <text evidence="15">The sequence shown here is derived from an EMBL/GenBank/DDBJ whole genome shotgun (WGS) entry which is preliminary data.</text>
</comment>
<reference evidence="15 16" key="1">
    <citation type="submission" date="2019-11" db="EMBL/GenBank/DDBJ databases">
        <title>Draft Genome Sequences of Six Type Strains of the Genus Massilia.</title>
        <authorList>
            <person name="Miess H."/>
            <person name="Frediansyah A."/>
            <person name="Goeker M."/>
            <person name="Gross H."/>
        </authorList>
    </citation>
    <scope>NUCLEOTIDE SEQUENCE [LARGE SCALE GENOMIC DNA]</scope>
    <source>
        <strain evidence="15 16">DSM 17513</strain>
    </source>
</reference>
<sequence>MLDKISVRTLMIGTLCALIALVIAVGMSGLSLTRYAVNALQEIHLSDVTAQATVDKIRLRMEGSRSQVLQALQHNPGTQYAAMHDHPLDIHYGVIDRNVVDIRKLWETYRSGITSEEEKVLADKWFETSGKLGTESTSAAARAIGAGQWDEAQTILIRTINPTYRAGDADAKALTAYLHERAEKNRLLIDSRIDSATMWLGAGLVAALILSIIAGRFMTNTVTRSLDQAITVARRVAEGDLSTRAEVRGNNEFARLLSSLNTMSEKLATIVGQVRNGTDGIAAASAQIADGNRDLSVRTEQQAASLEETASAMDELTATVKQNGEGAREASRLARLASDVANRGGAVVGKVVATMGTIDSSARRIAEITSTIDSIAFQTNILALNAAVEAARAGDNGRGFAVVASEVRALAHRSAAAAKEIKELIGDSLAKVDAGSALVAEAGRTMDEVVDNIESVTRIVTEISDASTEQAQGIELINRAVSEMDAGTQQNAALVEEAFAASASLHEQAAELAAQAAVFRIQPEIASLRKQKLAPSQLGRPASITLAIH</sequence>
<evidence type="ECO:0000313" key="15">
    <source>
        <dbReference type="EMBL" id="MUI12460.1"/>
    </source>
</evidence>
<keyword evidence="16" id="KW-1185">Reference proteome</keyword>
<proteinExistence type="inferred from homology"/>
<dbReference type="InterPro" id="IPR004090">
    <property type="entry name" value="Chemotax_Me-accpt_rcpt"/>
</dbReference>
<accession>A0A6I3XD57</accession>
<evidence type="ECO:0000256" key="6">
    <source>
        <dbReference type="ARBA" id="ARBA00022692"/>
    </source>
</evidence>
<evidence type="ECO:0000259" key="13">
    <source>
        <dbReference type="PROSITE" id="PS50111"/>
    </source>
</evidence>
<dbReference type="Pfam" id="PF00672">
    <property type="entry name" value="HAMP"/>
    <property type="match status" value="1"/>
</dbReference>
<dbReference type="CDD" id="cd06225">
    <property type="entry name" value="HAMP"/>
    <property type="match status" value="1"/>
</dbReference>
<dbReference type="PROSITE" id="PS50885">
    <property type="entry name" value="HAMP"/>
    <property type="match status" value="1"/>
</dbReference>
<keyword evidence="3" id="KW-0488">Methylation</keyword>
<feature type="transmembrane region" description="Helical" evidence="12">
    <location>
        <begin position="12"/>
        <end position="32"/>
    </location>
</feature>
<evidence type="ECO:0000313" key="16">
    <source>
        <dbReference type="Proteomes" id="UP000431684"/>
    </source>
</evidence>
<dbReference type="OrthoDB" id="9806477at2"/>
<dbReference type="GO" id="GO:0007165">
    <property type="term" value="P:signal transduction"/>
    <property type="evidence" value="ECO:0007669"/>
    <property type="project" value="UniProtKB-KW"/>
</dbReference>
<evidence type="ECO:0000256" key="1">
    <source>
        <dbReference type="ARBA" id="ARBA00004429"/>
    </source>
</evidence>
<comment type="similarity">
    <text evidence="10">Belongs to the methyl-accepting chemotaxis (MCP) protein family.</text>
</comment>
<dbReference type="InterPro" id="IPR003660">
    <property type="entry name" value="HAMP_dom"/>
</dbReference>
<evidence type="ECO:0000256" key="11">
    <source>
        <dbReference type="PROSITE-ProRule" id="PRU00284"/>
    </source>
</evidence>
<feature type="transmembrane region" description="Helical" evidence="12">
    <location>
        <begin position="196"/>
        <end position="218"/>
    </location>
</feature>
<dbReference type="Proteomes" id="UP000431684">
    <property type="component" value="Unassembled WGS sequence"/>
</dbReference>
<keyword evidence="4" id="KW-0145">Chemotaxis</keyword>
<protein>
    <submittedName>
        <fullName evidence="15">HAMP domain-containing protein</fullName>
    </submittedName>
</protein>
<dbReference type="FunFam" id="1.10.287.950:FF:000001">
    <property type="entry name" value="Methyl-accepting chemotaxis sensory transducer"/>
    <property type="match status" value="1"/>
</dbReference>
<dbReference type="PRINTS" id="PR00260">
    <property type="entry name" value="CHEMTRNSDUCR"/>
</dbReference>
<evidence type="ECO:0000256" key="3">
    <source>
        <dbReference type="ARBA" id="ARBA00022481"/>
    </source>
</evidence>
<dbReference type="InterPro" id="IPR051310">
    <property type="entry name" value="MCP_chemotaxis"/>
</dbReference>